<dbReference type="InterPro" id="IPR001842">
    <property type="entry name" value="Peptidase_M36"/>
</dbReference>
<dbReference type="PANTHER" id="PTHR33478">
    <property type="entry name" value="EXTRACELLULAR METALLOPROTEINASE MEP"/>
    <property type="match status" value="1"/>
</dbReference>
<comment type="similarity">
    <text evidence="3">Belongs to the peptidase M36 family.</text>
</comment>
<dbReference type="PANTHER" id="PTHR33478:SF1">
    <property type="entry name" value="EXTRACELLULAR METALLOPROTEINASE MEP"/>
    <property type="match status" value="1"/>
</dbReference>
<dbReference type="InterPro" id="IPR044023">
    <property type="entry name" value="Ig_7"/>
</dbReference>
<dbReference type="InterPro" id="IPR027268">
    <property type="entry name" value="Peptidase_M4/M1_CTD_sf"/>
</dbReference>
<dbReference type="InterPro" id="IPR003410">
    <property type="entry name" value="HYR_dom"/>
</dbReference>
<dbReference type="RefSeq" id="WP_068592301.1">
    <property type="nucleotide sequence ID" value="NZ_LRXL01000037.1"/>
</dbReference>
<dbReference type="Gene3D" id="1.10.390.10">
    <property type="entry name" value="Neutral Protease Domain 2"/>
    <property type="match status" value="1"/>
</dbReference>
<keyword evidence="6" id="KW-0479">Metal-binding</keyword>
<keyword evidence="9" id="KW-0378">Hydrolase</keyword>
<dbReference type="Pfam" id="PF02128">
    <property type="entry name" value="Peptidase_M36"/>
    <property type="match status" value="1"/>
</dbReference>
<reference evidence="15 16" key="1">
    <citation type="submission" date="2016-02" db="EMBL/GenBank/DDBJ databases">
        <title>Ulvibacter sp. LPB0005, isolated from Thais luteostoma.</title>
        <authorList>
            <person name="Shin S.-K."/>
            <person name="Yi H."/>
        </authorList>
    </citation>
    <scope>NUCLEOTIDE SEQUENCE [LARGE SCALE GENOMIC DNA]</scope>
    <source>
        <strain evidence="15 16">LPB0005</strain>
    </source>
</reference>
<dbReference type="CDD" id="cd09596">
    <property type="entry name" value="M36"/>
    <property type="match status" value="1"/>
</dbReference>
<keyword evidence="4" id="KW-0964">Secreted</keyword>
<dbReference type="GO" id="GO:0005615">
    <property type="term" value="C:extracellular space"/>
    <property type="evidence" value="ECO:0007669"/>
    <property type="project" value="InterPro"/>
</dbReference>
<dbReference type="InterPro" id="IPR026444">
    <property type="entry name" value="Secre_tail"/>
</dbReference>
<dbReference type="OrthoDB" id="5377264at2"/>
<keyword evidence="12" id="KW-0865">Zymogen</keyword>
<feature type="domain" description="HYR" evidence="14">
    <location>
        <begin position="975"/>
        <end position="1058"/>
    </location>
</feature>
<dbReference type="PROSITE" id="PS50825">
    <property type="entry name" value="HYR"/>
    <property type="match status" value="1"/>
</dbReference>
<evidence type="ECO:0000256" key="9">
    <source>
        <dbReference type="ARBA" id="ARBA00022801"/>
    </source>
</evidence>
<evidence type="ECO:0000313" key="15">
    <source>
        <dbReference type="EMBL" id="OAB78878.1"/>
    </source>
</evidence>
<evidence type="ECO:0000256" key="5">
    <source>
        <dbReference type="ARBA" id="ARBA00022670"/>
    </source>
</evidence>
<evidence type="ECO:0000256" key="1">
    <source>
        <dbReference type="ARBA" id="ARBA00001947"/>
    </source>
</evidence>
<feature type="signal peptide" evidence="13">
    <location>
        <begin position="1"/>
        <end position="22"/>
    </location>
</feature>
<evidence type="ECO:0000256" key="13">
    <source>
        <dbReference type="SAM" id="SignalP"/>
    </source>
</evidence>
<dbReference type="Proteomes" id="UP000077013">
    <property type="component" value="Unassembled WGS sequence"/>
</dbReference>
<proteinExistence type="inferred from homology"/>
<dbReference type="SUPFAM" id="SSF55486">
    <property type="entry name" value="Metalloproteases ('zincins'), catalytic domain"/>
    <property type="match status" value="1"/>
</dbReference>
<evidence type="ECO:0000313" key="16">
    <source>
        <dbReference type="Proteomes" id="UP000077013"/>
    </source>
</evidence>
<dbReference type="AlphaFoldDB" id="A0A167HR59"/>
<dbReference type="GO" id="GO:0008270">
    <property type="term" value="F:zinc ion binding"/>
    <property type="evidence" value="ECO:0007669"/>
    <property type="project" value="InterPro"/>
</dbReference>
<gene>
    <name evidence="15" type="ORF">ULVI_09870</name>
</gene>
<dbReference type="EMBL" id="LRXL01000037">
    <property type="protein sequence ID" value="OAB78878.1"/>
    <property type="molecule type" value="Genomic_DNA"/>
</dbReference>
<keyword evidence="10" id="KW-0862">Zinc</keyword>
<evidence type="ECO:0000256" key="6">
    <source>
        <dbReference type="ARBA" id="ARBA00022723"/>
    </source>
</evidence>
<sequence length="1147" mass="122512">MKKITWALTSLLFISCFVSMYAQNDSKAIDQHFQQVLENNELLPTDVRWKITSSNRSRLSGVEHVYFRQIIEGLEVYGTESGVHSLSDGTLLSADNRFIKNAIGKTISGATASLSAAQAVVSAASKLGYSITEDLNILATESARNRVTLSGGGMSQNDIVAQLMYAANSEGALVLAWNFSIDAINDTHWWSLRVDANSGEIVSKNDLISSCGLDHDHSNDVSELDYNANLYDIPNYKTTVRETTLGCNECYEVIALPFESPYYAARSIENQPANTTASPFGWHDIDGVDGAEFTVTRGNNANAYEDGDNVGFQPDGGANLEFTGYPFDLIYSNTNQYESAAITNLFYWNNVIHDVMYQYGFDEESGNFQENNYGNGGAGSDSVNAEAQDGSGTCNANFGTPSDGQNPRMQMYVCGNKDGDFDNLVIAHEYGHGISNRFTGGPGASGCLQNQEQMGEGWSDFIGLILTMEPGDVGTDVRGIGTYLTNEGADGEGFRSFPYSTDMSVNPQTYDYVKTEVAPHGVGSVWSSMLWEMTWELIGEYGYSEDMYTVTGDVNQDAGNVIALALVMEGMRLQPCSPGFVDGRNAILAADQAIYNGANECFIWDAFARRGLGVSADQGSSGSKQDGTEAFDTPSQLASITAPDDICATSGELTNIGGGSPAGGVYSGPGVTDNGNGITYSFDPAEAGVGVHTITYAVPAGACSVASSASDTIEVLFVPEGPETTGVSDVCGGEPVTVTATLNDPANVIRWFDAASGGNFLFEGTEYTFSPSDDIDLYAQETPPGILSQLVISEITLETPDRIEIQNVGVATDYTGYTIAASEEPYDNINTINSSMPDIGMMGENSVIAYNDDGGSGYWGSNLWWDNEGSGWVIIIDPNGNVVDSLFWNYTAAEIATLNVQINGFTITGADLDWTGDGAQLLAECSGSFRRVGESDSAADWSGTCDDSDFGVPNSDIGVGFQGCLAERTLTQVLTENELPTVTCPEDMTEVINEGDAFTIPDYTALSTTTDNCAVAPTLSQVPSIGDEVAGGVYEVIITSTDASGNEETCTFMLTVDEILGVADIELSTTIRLYPNPTNGDITLSNKGSQVLVDATIFDVNGRLIKSLDLSNAGVETNVSISDLASGMYFMKITSEEGNIVKRIIKQ</sequence>
<evidence type="ECO:0000256" key="11">
    <source>
        <dbReference type="ARBA" id="ARBA00023049"/>
    </source>
</evidence>
<dbReference type="Pfam" id="PF02494">
    <property type="entry name" value="HYR"/>
    <property type="match status" value="1"/>
</dbReference>
<evidence type="ECO:0000256" key="4">
    <source>
        <dbReference type="ARBA" id="ARBA00022525"/>
    </source>
</evidence>
<comment type="subcellular location">
    <subcellularLocation>
        <location evidence="2">Secreted</location>
    </subcellularLocation>
</comment>
<evidence type="ECO:0000256" key="2">
    <source>
        <dbReference type="ARBA" id="ARBA00004613"/>
    </source>
</evidence>
<dbReference type="GO" id="GO:0006508">
    <property type="term" value="P:proteolysis"/>
    <property type="evidence" value="ECO:0007669"/>
    <property type="project" value="UniProtKB-KW"/>
</dbReference>
<evidence type="ECO:0000256" key="7">
    <source>
        <dbReference type="ARBA" id="ARBA00022729"/>
    </source>
</evidence>
<dbReference type="InterPro" id="IPR050371">
    <property type="entry name" value="Fungal_virulence_M36"/>
</dbReference>
<dbReference type="Pfam" id="PF19081">
    <property type="entry name" value="Ig_7"/>
    <property type="match status" value="1"/>
</dbReference>
<organism evidence="15 16">
    <name type="scientific">Cochleicola gelatinilyticus</name>
    <dbReference type="NCBI Taxonomy" id="1763537"/>
    <lineage>
        <taxon>Bacteria</taxon>
        <taxon>Pseudomonadati</taxon>
        <taxon>Bacteroidota</taxon>
        <taxon>Flavobacteriia</taxon>
        <taxon>Flavobacteriales</taxon>
        <taxon>Flavobacteriaceae</taxon>
        <taxon>Cochleicola</taxon>
    </lineage>
</organism>
<dbReference type="PROSITE" id="PS51257">
    <property type="entry name" value="PROKAR_LIPOPROTEIN"/>
    <property type="match status" value="1"/>
</dbReference>
<evidence type="ECO:0000256" key="12">
    <source>
        <dbReference type="ARBA" id="ARBA00023145"/>
    </source>
</evidence>
<dbReference type="Pfam" id="PF07504">
    <property type="entry name" value="FTP"/>
    <property type="match status" value="1"/>
</dbReference>
<dbReference type="GO" id="GO:0004222">
    <property type="term" value="F:metalloendopeptidase activity"/>
    <property type="evidence" value="ECO:0007669"/>
    <property type="project" value="InterPro"/>
</dbReference>
<name>A0A167HR59_9FLAO</name>
<accession>A0A167HR59</accession>
<keyword evidence="8" id="KW-0677">Repeat</keyword>
<dbReference type="STRING" id="1763537.ULVI_09870"/>
<protein>
    <recommendedName>
        <fullName evidence="14">HYR domain-containing protein</fullName>
    </recommendedName>
</protein>
<evidence type="ECO:0000256" key="8">
    <source>
        <dbReference type="ARBA" id="ARBA00022737"/>
    </source>
</evidence>
<keyword evidence="5" id="KW-0645">Protease</keyword>
<dbReference type="InterPro" id="IPR011096">
    <property type="entry name" value="FTP_domain"/>
</dbReference>
<evidence type="ECO:0000256" key="3">
    <source>
        <dbReference type="ARBA" id="ARBA00006006"/>
    </source>
</evidence>
<evidence type="ECO:0000256" key="10">
    <source>
        <dbReference type="ARBA" id="ARBA00022833"/>
    </source>
</evidence>
<dbReference type="NCBIfam" id="TIGR04183">
    <property type="entry name" value="Por_Secre_tail"/>
    <property type="match status" value="1"/>
</dbReference>
<comment type="cofactor">
    <cofactor evidence="1">
        <name>Zn(2+)</name>
        <dbReference type="ChEBI" id="CHEBI:29105"/>
    </cofactor>
</comment>
<dbReference type="Pfam" id="PF18962">
    <property type="entry name" value="Por_Secre_tail"/>
    <property type="match status" value="1"/>
</dbReference>
<keyword evidence="11" id="KW-0482">Metalloprotease</keyword>
<evidence type="ECO:0000259" key="14">
    <source>
        <dbReference type="PROSITE" id="PS50825"/>
    </source>
</evidence>
<feature type="chain" id="PRO_5007887717" description="HYR domain-containing protein" evidence="13">
    <location>
        <begin position="23"/>
        <end position="1147"/>
    </location>
</feature>
<keyword evidence="16" id="KW-1185">Reference proteome</keyword>
<keyword evidence="7 13" id="KW-0732">Signal</keyword>
<comment type="caution">
    <text evidence="15">The sequence shown here is derived from an EMBL/GenBank/DDBJ whole genome shotgun (WGS) entry which is preliminary data.</text>
</comment>
<dbReference type="Gene3D" id="3.10.170.10">
    <property type="match status" value="1"/>
</dbReference>